<evidence type="ECO:0000256" key="6">
    <source>
        <dbReference type="ARBA" id="ARBA00023136"/>
    </source>
</evidence>
<dbReference type="GO" id="GO:0008381">
    <property type="term" value="F:mechanosensitive monoatomic ion channel activity"/>
    <property type="evidence" value="ECO:0007669"/>
    <property type="project" value="UniProtKB-ARBA"/>
</dbReference>
<dbReference type="InterPro" id="IPR010920">
    <property type="entry name" value="LSM_dom_sf"/>
</dbReference>
<keyword evidence="13" id="KW-1185">Reference proteome</keyword>
<comment type="caution">
    <text evidence="12">The sequence shown here is derived from an EMBL/GenBank/DDBJ whole genome shotgun (WGS) entry which is preliminary data.</text>
</comment>
<organism evidence="12 13">
    <name type="scientific">Thalassobaculum litoreum DSM 18839</name>
    <dbReference type="NCBI Taxonomy" id="1123362"/>
    <lineage>
        <taxon>Bacteria</taxon>
        <taxon>Pseudomonadati</taxon>
        <taxon>Pseudomonadota</taxon>
        <taxon>Alphaproteobacteria</taxon>
        <taxon>Rhodospirillales</taxon>
        <taxon>Thalassobaculaceae</taxon>
        <taxon>Thalassobaculum</taxon>
    </lineage>
</organism>
<evidence type="ECO:0000256" key="9">
    <source>
        <dbReference type="SAM" id="SignalP"/>
    </source>
</evidence>
<dbReference type="InterPro" id="IPR049278">
    <property type="entry name" value="MS_channel_C"/>
</dbReference>
<dbReference type="Pfam" id="PF00924">
    <property type="entry name" value="MS_channel_2nd"/>
    <property type="match status" value="1"/>
</dbReference>
<evidence type="ECO:0000259" key="11">
    <source>
        <dbReference type="Pfam" id="PF21082"/>
    </source>
</evidence>
<evidence type="ECO:0000256" key="4">
    <source>
        <dbReference type="ARBA" id="ARBA00022692"/>
    </source>
</evidence>
<evidence type="ECO:0000259" key="10">
    <source>
        <dbReference type="Pfam" id="PF00924"/>
    </source>
</evidence>
<evidence type="ECO:0000256" key="1">
    <source>
        <dbReference type="ARBA" id="ARBA00004651"/>
    </source>
</evidence>
<evidence type="ECO:0000256" key="7">
    <source>
        <dbReference type="SAM" id="MobiDB-lite"/>
    </source>
</evidence>
<feature type="transmembrane region" description="Helical" evidence="8">
    <location>
        <begin position="556"/>
        <end position="578"/>
    </location>
</feature>
<feature type="transmembrane region" description="Helical" evidence="8">
    <location>
        <begin position="347"/>
        <end position="365"/>
    </location>
</feature>
<dbReference type="OrthoDB" id="9799209at2"/>
<dbReference type="InterPro" id="IPR011014">
    <property type="entry name" value="MscS_channel_TM-2"/>
</dbReference>
<feature type="chain" id="PRO_5034946247" evidence="9">
    <location>
        <begin position="27"/>
        <end position="841"/>
    </location>
</feature>
<dbReference type="InterPro" id="IPR052702">
    <property type="entry name" value="MscS-like_channel"/>
</dbReference>
<dbReference type="InterPro" id="IPR023408">
    <property type="entry name" value="MscS_beta-dom_sf"/>
</dbReference>
<keyword evidence="4 8" id="KW-0812">Transmembrane</keyword>
<dbReference type="Pfam" id="PF21082">
    <property type="entry name" value="MS_channel_3rd"/>
    <property type="match status" value="1"/>
</dbReference>
<keyword evidence="6 8" id="KW-0472">Membrane</keyword>
<sequence>MLRSAFLVGSVLAAVAWSLAAGNVHAQPASPPSTSSLQDTITRSLGPSPAPDTDHVLEETDGDIARWEQALEVFRLIGGRADLSQEQLAVIRTQIVDTKAVIEERRRQLDAQISQLHAQLDSLGPPPEDGLEPDAVLRRRGELTERIREVEGRHKEIGLLIELADQLVEQIGVARVAELRERLFTQYPTPLRPEVLLTGLRDGLDVLARIISAPLMDLSRGLERSLSALPPLITVTVIALAVWLASLFWLERRFGPHGEPTSYSRRVLAAIVVAISRGLAPAAVIAAPVFVIEQLAVTSGLATIVLVSAQEALVRFLLLTGLIRAALAPHNTPWRLPDIPDESVSVIWRRSLILLTTLHVALFLIEVAQNLNISPELRSGFALVFSVLIATNLLALLRRDYWEPQAQAADGEDESDDARTGIDPGTVIRWLLILVAVAGVAFALIGYSEAAIWLLSKLIDVSFLALALIMARGLVRDLGGIVDDPTTRAHRWVQRIAGASDAAITRTIFWFNILIDLATFAGAMLGIALIVGMSAGDLYLIVMRALEGFDVGSVRISPGSLLAGLVAFFVALVITRMIQRGLVRRIFPHTHIDSGVQHSVTAGIGYIGVTLALLTAVATVGFDLSNLALIAGALSVGIGFGLQAIVNNFVSGLILLAERPIKVGDWIKIGAFEGTVKRINVRATEIQTFQRSEVIIPNSELITSALINYTHKDKYGRIDVAVPVSYGEDPKKVGDILLDVASEHPMVATWPEPYLYFHGFDDVAMRLQLRVYLIDINNFLTVTNDLHFGVAERLRAAGIAFPRPHTDTRLRRDDVQDRMLGPVPADRDFDHQAPKGGEMDS</sequence>
<feature type="transmembrane region" description="Helical" evidence="8">
    <location>
        <begin position="271"/>
        <end position="292"/>
    </location>
</feature>
<dbReference type="GO" id="GO:0005886">
    <property type="term" value="C:plasma membrane"/>
    <property type="evidence" value="ECO:0007669"/>
    <property type="project" value="UniProtKB-SubCell"/>
</dbReference>
<comment type="similarity">
    <text evidence="2">Belongs to the MscS (TC 1.A.23) family.</text>
</comment>
<dbReference type="Proteomes" id="UP000198615">
    <property type="component" value="Unassembled WGS sequence"/>
</dbReference>
<feature type="transmembrane region" description="Helical" evidence="8">
    <location>
        <begin position="228"/>
        <end position="250"/>
    </location>
</feature>
<dbReference type="Gene3D" id="3.30.70.100">
    <property type="match status" value="1"/>
</dbReference>
<protein>
    <submittedName>
        <fullName evidence="12">Small-conductance mechanosensitive channel</fullName>
    </submittedName>
</protein>
<feature type="transmembrane region" description="Helical" evidence="8">
    <location>
        <begin position="628"/>
        <end position="656"/>
    </location>
</feature>
<feature type="domain" description="Mechanosensitive ion channel MscS C-terminal" evidence="11">
    <location>
        <begin position="719"/>
        <end position="801"/>
    </location>
</feature>
<dbReference type="PANTHER" id="PTHR30347">
    <property type="entry name" value="POTASSIUM CHANNEL RELATED"/>
    <property type="match status" value="1"/>
</dbReference>
<dbReference type="PROSITE" id="PS01246">
    <property type="entry name" value="UPF0003"/>
    <property type="match status" value="1"/>
</dbReference>
<evidence type="ECO:0000256" key="3">
    <source>
        <dbReference type="ARBA" id="ARBA00022475"/>
    </source>
</evidence>
<dbReference type="AlphaFoldDB" id="A0A8G2BDY4"/>
<feature type="signal peptide" evidence="9">
    <location>
        <begin position="1"/>
        <end position="26"/>
    </location>
</feature>
<feature type="transmembrane region" description="Helical" evidence="8">
    <location>
        <begin position="377"/>
        <end position="397"/>
    </location>
</feature>
<dbReference type="SUPFAM" id="SSF82861">
    <property type="entry name" value="Mechanosensitive channel protein MscS (YggB), transmembrane region"/>
    <property type="match status" value="1"/>
</dbReference>
<accession>A0A8G2BDY4</accession>
<feature type="transmembrane region" description="Helical" evidence="8">
    <location>
        <begin position="427"/>
        <end position="445"/>
    </location>
</feature>
<feature type="region of interest" description="Disordered" evidence="7">
    <location>
        <begin position="27"/>
        <end position="56"/>
    </location>
</feature>
<dbReference type="Gene3D" id="1.10.287.1260">
    <property type="match status" value="1"/>
</dbReference>
<feature type="compositionally biased region" description="Polar residues" evidence="7">
    <location>
        <begin position="32"/>
        <end position="45"/>
    </location>
</feature>
<keyword evidence="3" id="KW-1003">Cell membrane</keyword>
<evidence type="ECO:0000256" key="5">
    <source>
        <dbReference type="ARBA" id="ARBA00022989"/>
    </source>
</evidence>
<name>A0A8G2BDY4_9PROT</name>
<feature type="transmembrane region" description="Helical" evidence="8">
    <location>
        <begin position="513"/>
        <end position="536"/>
    </location>
</feature>
<comment type="subcellular location">
    <subcellularLocation>
        <location evidence="1">Cell membrane</location>
        <topology evidence="1">Multi-pass membrane protein</topology>
    </subcellularLocation>
</comment>
<dbReference type="PANTHER" id="PTHR30347:SF1">
    <property type="entry name" value="MECHANOSENSITIVE CHANNEL MSCK"/>
    <property type="match status" value="1"/>
</dbReference>
<proteinExistence type="inferred from homology"/>
<feature type="region of interest" description="Disordered" evidence="7">
    <location>
        <begin position="814"/>
        <end position="841"/>
    </location>
</feature>
<dbReference type="SUPFAM" id="SSF82689">
    <property type="entry name" value="Mechanosensitive channel protein MscS (YggB), C-terminal domain"/>
    <property type="match status" value="1"/>
</dbReference>
<feature type="transmembrane region" description="Helical" evidence="8">
    <location>
        <begin position="599"/>
        <end position="622"/>
    </location>
</feature>
<keyword evidence="9" id="KW-0732">Signal</keyword>
<dbReference type="Gene3D" id="2.30.30.60">
    <property type="match status" value="1"/>
</dbReference>
<dbReference type="InterPro" id="IPR006686">
    <property type="entry name" value="MscS_channel_CS"/>
</dbReference>
<evidence type="ECO:0000313" key="12">
    <source>
        <dbReference type="EMBL" id="SDF09577.1"/>
    </source>
</evidence>
<dbReference type="InterPro" id="IPR011066">
    <property type="entry name" value="MscS_channel_C_sf"/>
</dbReference>
<gene>
    <name evidence="12" type="ORF">SAMN05660686_00227</name>
</gene>
<dbReference type="RefSeq" id="WP_093147559.1">
    <property type="nucleotide sequence ID" value="NZ_FNBW01000001.1"/>
</dbReference>
<evidence type="ECO:0000313" key="13">
    <source>
        <dbReference type="Proteomes" id="UP000198615"/>
    </source>
</evidence>
<evidence type="ECO:0000256" key="8">
    <source>
        <dbReference type="SAM" id="Phobius"/>
    </source>
</evidence>
<dbReference type="InterPro" id="IPR006685">
    <property type="entry name" value="MscS_channel_2nd"/>
</dbReference>
<dbReference type="EMBL" id="FNBW01000001">
    <property type="protein sequence ID" value="SDF09577.1"/>
    <property type="molecule type" value="Genomic_DNA"/>
</dbReference>
<keyword evidence="5 8" id="KW-1133">Transmembrane helix</keyword>
<reference evidence="12 13" key="1">
    <citation type="submission" date="2016-10" db="EMBL/GenBank/DDBJ databases">
        <authorList>
            <person name="Varghese N."/>
            <person name="Submissions S."/>
        </authorList>
    </citation>
    <scope>NUCLEOTIDE SEQUENCE [LARGE SCALE GENOMIC DNA]</scope>
    <source>
        <strain evidence="12 13">DSM 18839</strain>
    </source>
</reference>
<dbReference type="SUPFAM" id="SSF50182">
    <property type="entry name" value="Sm-like ribonucleoproteins"/>
    <property type="match status" value="1"/>
</dbReference>
<evidence type="ECO:0000256" key="2">
    <source>
        <dbReference type="ARBA" id="ARBA00008017"/>
    </source>
</evidence>
<feature type="domain" description="Mechanosensitive ion channel MscS" evidence="10">
    <location>
        <begin position="645"/>
        <end position="711"/>
    </location>
</feature>
<feature type="transmembrane region" description="Helical" evidence="8">
    <location>
        <begin position="451"/>
        <end position="471"/>
    </location>
</feature>